<dbReference type="PANTHER" id="PTHR12338:SF8">
    <property type="entry name" value="HEME_HEMOPEXIN-BINDING PROTEIN"/>
    <property type="match status" value="1"/>
</dbReference>
<protein>
    <submittedName>
        <fullName evidence="6">Filamentous hemagglutinin N-terminal domain-containing protein</fullName>
    </submittedName>
</protein>
<evidence type="ECO:0000256" key="4">
    <source>
        <dbReference type="SAM" id="MobiDB-lite"/>
    </source>
</evidence>
<dbReference type="NCBIfam" id="TIGR01901">
    <property type="entry name" value="adhes_NPXG"/>
    <property type="match status" value="1"/>
</dbReference>
<evidence type="ECO:0000313" key="7">
    <source>
        <dbReference type="Proteomes" id="UP000265619"/>
    </source>
</evidence>
<keyword evidence="7" id="KW-1185">Reference proteome</keyword>
<feature type="region of interest" description="Disordered" evidence="4">
    <location>
        <begin position="3861"/>
        <end position="3880"/>
    </location>
</feature>
<keyword evidence="2" id="KW-0964">Secreted</keyword>
<dbReference type="EMBL" id="QXMN01000005">
    <property type="protein sequence ID" value="RIX83283.1"/>
    <property type="molecule type" value="Genomic_DNA"/>
</dbReference>
<dbReference type="OrthoDB" id="218680at2"/>
<dbReference type="Pfam" id="PF12545">
    <property type="entry name" value="DUF3739"/>
    <property type="match status" value="1"/>
</dbReference>
<dbReference type="InterPro" id="IPR012334">
    <property type="entry name" value="Pectin_lyas_fold"/>
</dbReference>
<keyword evidence="3" id="KW-0732">Signal</keyword>
<accession>A0A9X8GWC2</accession>
<dbReference type="InterPro" id="IPR050909">
    <property type="entry name" value="Bact_Autotransporter_VF"/>
</dbReference>
<dbReference type="GO" id="GO:0005576">
    <property type="term" value="C:extracellular region"/>
    <property type="evidence" value="ECO:0007669"/>
    <property type="project" value="UniProtKB-SubCell"/>
</dbReference>
<dbReference type="Gene3D" id="2.160.20.10">
    <property type="entry name" value="Single-stranded right-handed beta-helix, Pectin lyase-like"/>
    <property type="match status" value="2"/>
</dbReference>
<dbReference type="Pfam" id="PF05860">
    <property type="entry name" value="TPS"/>
    <property type="match status" value="1"/>
</dbReference>
<sequence>MTTRWHNEKNRSTRAAQQVFRMLPVARAIAVALAAGGVLGSAHAQRAFSPAWFADKGATQAGAIATGKLPNGMPASNLTHPTQPSTAANQRLQTSINNLNVAARTIAAQQAHQVQQRAEALASGASAPDGLTEGGLKVDTQSLTAGWLNARNPVQTAASGRTTVTIEQTADKAILNWETFNVGKNTTVKFDQRAGTHAKTGVNDWVALNRINDPSGRPSEIAGRIEAEGSVYLVNRNGILFTGSSQVNVRNLVASSLKLSDEQFKAGLNTRLGTKAGDPGYWSGLEVAVGVPTFGENSKVMPSDPNVLFEDMGPAFDPGKPPGDVKVLAGAQITGQGGHVLMFAPKVSNAGSIRTPGGQTLLGAGENVWLEAKEISPTVHGFDAVASSVRPWVFPAKFLITPQSGPAYQPYLFGRIVSDILPLMEQRAAQVGYSVHNTGIVQADHGDITMVSREINQGGILQASTALNNRPGSIRLRAWGQGVYNIDINLAANASRLAAWSGGMLTLGPDSITQVVNDWQDTTRIESGSLANRYQPGRIELYGKAIDVQTRAQVTAAAGNIDIQAQANPAALLRNTQVGDGSRILVGEQATISTAGLLQMPVDMASNFVEAELRINELRDSHLQAGTWLYGRKVVVDRRRSGTFKGLMAGVEWVTDDSGKAVKGVWVGTPLADVTGWVGNGLIGLSELAARGGDITIQSNGSVITRPGSILDVSGGSVRYSDGWNTETLLRGADGRTYTMSSAPADMTYTGIAGQYLNTHARWGVTHTYVNPLMSGKRWEPGYEEGRNAGSIDIRAGSAFILEGEFKGSVQPGDRVQEASELPRAGRLVVGSNRAQEGMWTLGQVVISDKPALLPTGFSIDSPLGRDAFLSEPEGQAPGAGAGLGRTTWLSAAGLSNSGLGAIELNLNTGFVLEESAVLNLQPGARFTAAVYDGQGIPGNFDIQGRIIAPGGAISLSAGGKADSVLRLGANSLLSVAGQWVNDSGGGVTLGRAIHGGSIALGTPIKEGLGTVYGNVDVAAGATLDVSGGGWLSGVTSGGKAGKVQAGNGGAISLTAFDNTALGTLDLRGWSGGDASRLTLTATGDVQVGGAAPAGGAAEGTTSGTARLLHLPETLYAERGFGTIGIRSLGGDVVVAEGAQVHIQPTSWDMPAAVSALRTLPSGSALGSALAPVALDALSEQRRAARAPGGLSLGTTASGGDIRIDANATIRTEPGGTISLDADGSGRASVLVAGRVVAPAGTLKIRAKKTLTLADGAELLLPGVAQIFHDPAMRLRQGKVLPGGMVTLDAGTLDAQAGALIDVSGARGTVEYWDRGTGALGALRRVEQELGSDGGAIVMTAAAGGAMNARLRAHGGNAQAAGGSLSITDTSSAGSSSGDLVAPDIGSFLYYKNPAGTYTFNGEKYSRIIGTSGNLDVHDEHAGDVKMTSAMRTAINTALPTLVSSSNGLVVDAGAALAAGPGRDMAPWEHDATIDKRVVELLNKYFWSGTGTALSHKINIGNIATSDGTLHVSAKALQDTGFSAVDLRSTQVGVQLAGGVDLNIAGRLAITAPVIKSDGLGGVVRLHAHHLQLNPLAGAVGAVGATAPNAGELILSASQAIDIAGNGLKGAAASPLDVKLRGFERTVLETGDLRFVAGAYSEGGTDYDDPQLRATLDVGGALEIKAAQVYPATAVTAKINSDKSITVRGNGSAEAPLSAGGSLTLNAPVIEQDGVLRAPFGQIALNAGERLTLGTNSLTSVSGAGLDVLYGTLRNAEYWLDPANPQGRNRANAGDATSLDENRYLSSLPEKRVLLQAPDVAMAAGAVVDIAGGGDLHAWEHVPGSGGSHDVLTLPGMYAVLPGYQGLSPVAGGAAGRKVWLAGGGLGAGWYTLLPARYALLPGAFAVQSTGQALPAWAASRGEVAGLRDGSMIVAGREQDTITGARDATASGWRVLPGGLVRKVSEYNEARGNAFFSSDAFKLTQYRLTGQDVVTPRLARDGGAVVFKASHALTLDGELRAQPDAGGRGSLVDIAASKIAIVGAGQDSSDLRADGYLVVDAGSLTRFGAGSLLVGGTRTGDVRGLQVDVAASDVVLRNSAGTALSGPEVILAAANAVSIESGSVLRADGKASGDEANLVLKPQVAAVWSDNNTPNDTSDDHITTPSKDWGALVRVSSGQAVRALRENVDTTTGGQVRIGAGALLQGGEALLLDATNTTEMAAGAQLSGTALSVAASRIGIGGGSGGLVLDTDALAQLSNTQALTLHSYGSLDFHRTLDMRGLAKVVLDAAALRGHGADAVQVQASHLTLQNTGASSSGAATGGGRLELKADELVLGVGDKKVSGFDQVLLSGSRRIAGEGSGSLDAGAAALTLHTPVLQGVSGVDQTLRTQGQLVLQQDAQLDAQALADLGRASLGARLNLSGQGVTVGLPVLALGGSIAIDAGTGNLTLAAPGRLHAGGLEKVFFDVAQYVDAGQISLATWGGLIDLAPGSLLDLSAHPRGGDAGSLTVDASAGGRVNFGGTLQAQAAFGGKGGQGGKGGNFALAIDRLTDFGALARTLNDAGFSQSRQFRVRQGDLTIAGDTRVADFEVITDRGVISVDGTARVDASAAYGGSIRLVGGAGLTMQPGAVLAARATDAVDGVGSSRIDLEAVDGQLHLAGGTLDLSGGEGGKLRLRAQRTAGNDGLNVTALNATVQGARSAVLEGVRRYASTDGTVESVATQAITEANAFAGRTGILPGLGGNAGAYTLAAGIEISSAGDLTLGRDWNLFDSFGAAHREGTLTLRAGGNLNIDGHLSDGFDVAGRDNGAGRAARLQQAASWNLRLVAGADLGSVDALATRPSGALAVDTGTIRVGTAGAESGAGKLVRTGSGDLTVRAGRDLVLAHKESALYTAGRAEADPTLGGGFDTASVDAQYGTAGGHVDVAVQGSVRAPTAQGARSDQILTEWLFRQGRYGGDLSSPTGYYDAYNVGESWAPVMSDRGQQPSWWVNYASFQQGLGALGGGNVKLSAGGDLVNLVVALPSTMRVTGGRSASDAAASQVTRNGGQLQVAAGGTLKAGQYYVGRGAGEIEAGASAPGYTLTGISSSWPNAPYAYDIAPVLALSDATLKLQTLGVLVLQTVIDPMQIRRAYIDQADRDTSGASSHAMFMSSQTERSAVNLVSTGGNVRLVNQSEFVAGNDTENTTRLVSGMTDTKLQTDMVGLYPAKVSVSALSGNIDIAGLLAMAPANSSDLSLLAAKDLRFLRGSSLQNTGAIVMTQTTLDKWPSIFRPWMGFTVTLGGASAFGAPLKSVYGGFSVTNTFLLNSLNGMELFDNPDVLPMQVHDFTPSRLYAATGSISDLNLIASESVHVQAGTDIRNFELSARNLRPTDTTMLAAGNDILAVANRLLSHRYALYGGDAASYYYDRGSRTALQGPGSLLLVAGRDIQGNNLSLYTNANRYWNYVSATPLGEESNLIKALPVEGADITLMAGMNKAASYDAFERAYLNPANVAAMPDYLKTTLADGTAAPLYLTDGVENRGDLAKLARRGLVSFVEGMLGADKVASLTGTADGKLSPQQAWEQYRQLPPLVREQFLRQVFVYELRQGGRDQNGGDGQDSPINGGYRRGFAAIDTLFRGTETESQPARYAADLPDNWRSSWTGAGSIAATRMAARTHQGGDVNVFTPGGGLQVAALGAAVPEGYGLVTLASPGQVNVFADQDVIVNRSRILSFVSKAEPLGSDQVLWSSRGDIDAGRGAKTVRVPQAPEVTADEDGNILVQEKRDMSGAGIGTVGEGDVDLVAPKGTINAGDAGIRVASNLNIAALQVLNADNIQVQGKSSGLPVLAAVNIGALTNASAAAASAAIAAQESMQQERTAARRNLPSVFTVRVLGFGNESLPPGGAGASSQPRAGAPASASLRYDPTNAVQVLGHGKQFDASVMSLLTEAEKTKVRHAK</sequence>
<dbReference type="Proteomes" id="UP000265619">
    <property type="component" value="Unassembled WGS sequence"/>
</dbReference>
<dbReference type="SUPFAM" id="SSF51126">
    <property type="entry name" value="Pectin lyase-like"/>
    <property type="match status" value="1"/>
</dbReference>
<comment type="caution">
    <text evidence="6">The sequence shown here is derived from an EMBL/GenBank/DDBJ whole genome shotgun (WGS) entry which is preliminary data.</text>
</comment>
<gene>
    <name evidence="6" type="ORF">D3H34_07575</name>
</gene>
<evidence type="ECO:0000256" key="2">
    <source>
        <dbReference type="ARBA" id="ARBA00022525"/>
    </source>
</evidence>
<dbReference type="PANTHER" id="PTHR12338">
    <property type="entry name" value="AUTOTRANSPORTER"/>
    <property type="match status" value="1"/>
</dbReference>
<dbReference type="InterPro" id="IPR008638">
    <property type="entry name" value="FhaB/CdiA-like_TPS"/>
</dbReference>
<organism evidence="6 7">
    <name type="scientific">Acidovorax cavernicola</name>
    <dbReference type="NCBI Taxonomy" id="1675792"/>
    <lineage>
        <taxon>Bacteria</taxon>
        <taxon>Pseudomonadati</taxon>
        <taxon>Pseudomonadota</taxon>
        <taxon>Betaproteobacteria</taxon>
        <taxon>Burkholderiales</taxon>
        <taxon>Comamonadaceae</taxon>
        <taxon>Acidovorax</taxon>
    </lineage>
</organism>
<evidence type="ECO:0000256" key="1">
    <source>
        <dbReference type="ARBA" id="ARBA00004613"/>
    </source>
</evidence>
<dbReference type="InterPro" id="IPR021026">
    <property type="entry name" value="Filamn_hemagglutn_DUF3739"/>
</dbReference>
<name>A0A9X8GWC2_9BURK</name>
<reference evidence="6 7" key="1">
    <citation type="submission" date="2018-09" db="EMBL/GenBank/DDBJ databases">
        <title>Acidovorax cavernicola nov. sp. isolated from Gruta de las Maravillas (Aracena, Spain).</title>
        <authorList>
            <person name="Jurado V."/>
            <person name="Gutierrez-Patricio S."/>
            <person name="Gonzalez-Pimentel J.L."/>
            <person name="Miller A.Z."/>
            <person name="Laiz L."/>
            <person name="Saiz-Jimenez C."/>
        </authorList>
    </citation>
    <scope>NUCLEOTIDE SEQUENCE [LARGE SCALE GENOMIC DNA]</scope>
    <source>
        <strain evidence="6 7">1011MAR4D40.2</strain>
    </source>
</reference>
<dbReference type="SMART" id="SM00912">
    <property type="entry name" value="Haemagg_act"/>
    <property type="match status" value="1"/>
</dbReference>
<dbReference type="InterPro" id="IPR011050">
    <property type="entry name" value="Pectin_lyase_fold/virulence"/>
</dbReference>
<evidence type="ECO:0000259" key="5">
    <source>
        <dbReference type="SMART" id="SM00912"/>
    </source>
</evidence>
<proteinExistence type="predicted"/>
<comment type="subcellular location">
    <subcellularLocation>
        <location evidence="1">Secreted</location>
    </subcellularLocation>
</comment>
<evidence type="ECO:0000313" key="6">
    <source>
        <dbReference type="EMBL" id="RIX83283.1"/>
    </source>
</evidence>
<evidence type="ECO:0000256" key="3">
    <source>
        <dbReference type="ARBA" id="ARBA00022729"/>
    </source>
</evidence>
<feature type="domain" description="Filamentous haemagglutinin FhaB/tRNA nuclease CdiA-like TPS" evidence="5">
    <location>
        <begin position="145"/>
        <end position="263"/>
    </location>
</feature>